<feature type="domain" description="SD-repeat containing protein B" evidence="5">
    <location>
        <begin position="1590"/>
        <end position="1694"/>
    </location>
</feature>
<organism evidence="6 7">
    <name type="scientific">Spirosoma pollinicola</name>
    <dbReference type="NCBI Taxonomy" id="2057025"/>
    <lineage>
        <taxon>Bacteria</taxon>
        <taxon>Pseudomonadati</taxon>
        <taxon>Bacteroidota</taxon>
        <taxon>Cytophagia</taxon>
        <taxon>Cytophagales</taxon>
        <taxon>Cytophagaceae</taxon>
        <taxon>Spirosoma</taxon>
    </lineage>
</organism>
<dbReference type="GO" id="GO:0005576">
    <property type="term" value="C:extracellular region"/>
    <property type="evidence" value="ECO:0007669"/>
    <property type="project" value="UniProtKB-SubCell"/>
</dbReference>
<dbReference type="InterPro" id="IPR013783">
    <property type="entry name" value="Ig-like_fold"/>
</dbReference>
<dbReference type="OrthoDB" id="898149at2"/>
<dbReference type="Gene3D" id="2.60.40.10">
    <property type="entry name" value="Immunoglobulins"/>
    <property type="match status" value="6"/>
</dbReference>
<dbReference type="SUPFAM" id="SSF117074">
    <property type="entry name" value="Hypothetical protein PA1324"/>
    <property type="match status" value="5"/>
</dbReference>
<protein>
    <submittedName>
        <fullName evidence="6">Uncharacterized protein</fullName>
    </submittedName>
</protein>
<keyword evidence="2" id="KW-0964">Secreted</keyword>
<comment type="subcellular location">
    <subcellularLocation>
        <location evidence="1">Secreted</location>
    </subcellularLocation>
</comment>
<dbReference type="KEGG" id="spir:CWM47_25115"/>
<dbReference type="InterPro" id="IPR051417">
    <property type="entry name" value="SDr/BOS_complex"/>
</dbReference>
<feature type="domain" description="SD-repeat containing protein B" evidence="5">
    <location>
        <begin position="1005"/>
        <end position="1069"/>
    </location>
</feature>
<dbReference type="EMBL" id="CP025096">
    <property type="protein sequence ID" value="AUD04831.1"/>
    <property type="molecule type" value="Genomic_DNA"/>
</dbReference>
<name>A0A2K8Z4P9_9BACT</name>
<dbReference type="InterPro" id="IPR001434">
    <property type="entry name" value="OmcB-like_DUF11"/>
</dbReference>
<dbReference type="InterPro" id="IPR047589">
    <property type="entry name" value="DUF11_rpt"/>
</dbReference>
<dbReference type="Gene3D" id="2.60.40.740">
    <property type="match status" value="1"/>
</dbReference>
<dbReference type="InterPro" id="IPR015919">
    <property type="entry name" value="Cadherin-like_sf"/>
</dbReference>
<dbReference type="GO" id="GO:0005509">
    <property type="term" value="F:calcium ion binding"/>
    <property type="evidence" value="ECO:0007669"/>
    <property type="project" value="InterPro"/>
</dbReference>
<evidence type="ECO:0000259" key="5">
    <source>
        <dbReference type="Pfam" id="PF17210"/>
    </source>
</evidence>
<dbReference type="PANTHER" id="PTHR23303">
    <property type="entry name" value="CARBOXYPEPTIDASE REGULATORY REGION-CONTAINING"/>
    <property type="match status" value="1"/>
</dbReference>
<dbReference type="Pfam" id="PF17210">
    <property type="entry name" value="SdrD_B"/>
    <property type="match status" value="4"/>
</dbReference>
<dbReference type="Proteomes" id="UP000232883">
    <property type="component" value="Chromosome"/>
</dbReference>
<dbReference type="PANTHER" id="PTHR23303:SF15">
    <property type="entry name" value="COLOSSIN-A"/>
    <property type="match status" value="1"/>
</dbReference>
<evidence type="ECO:0000313" key="6">
    <source>
        <dbReference type="EMBL" id="AUD04831.1"/>
    </source>
</evidence>
<reference evidence="6 7" key="1">
    <citation type="submission" date="2017-11" db="EMBL/GenBank/DDBJ databases">
        <title>Taxonomic description and genome sequences of Spirosoma HA7 sp. nov., isolated from pollen microhabitat of Corylus avellana.</title>
        <authorList>
            <person name="Ambika Manirajan B."/>
            <person name="Suarez C."/>
            <person name="Ratering S."/>
            <person name="Geissler-Plaum R."/>
            <person name="Cardinale M."/>
            <person name="Sylvia S."/>
        </authorList>
    </citation>
    <scope>NUCLEOTIDE SEQUENCE [LARGE SCALE GENOMIC DNA]</scope>
    <source>
        <strain evidence="6 7">HA7</strain>
    </source>
</reference>
<accession>A0A2K8Z4P9</accession>
<evidence type="ECO:0000256" key="2">
    <source>
        <dbReference type="ARBA" id="ARBA00022525"/>
    </source>
</evidence>
<sequence>MQFTSIYFRLIKCLLQVFAVSFRRLAFRQIDRQSVWPASLQFPLITRISLNNASPARASALGLLLWLMASLSAQAQVSGRVYQDFNANGVYDISATIASADGTTLPVAVDKGIAGVVVNAYGPTGSLAGTATTAADGTYTIAGATGNVRVEFSILPTNYLSGPVGTNSGTSVQFVTAPATNINFGINRPWDYSENNPALVTNCYVPLSRTGTYTASDVIVTVPNNAGSSVYSGGVGCTSCPTAYNLPAPNHLATHAQVGSTFGLGWQASTKTLFAATYIKQFTDIGPQGTGAIYRINMTNPSAPVVMTGAPNTVTGPIDLNLIFGAGTMGANPFSPYPDFNTVTGRQIVGDAVFNAGFSDIDVSEDGKTLYALSFKDKKIYSIPIDGSPINSTTVKSAVIPVISGQTLANVRPTGMGIKDGKVYVITQGSFAIDASNDYDTGVDFVGSVRYPYLNGTGIGTQHAVYAYDPATNTFTTTPVLSFNNRDANSNWIWYWGIIYMDLVFDDKGAMILGGRNISNDVVGGTTGARLVRASKNGSGVYDIEDGGSSGGITTGGSTVSNGSVSNGLYYYQVDPVDGGEGDSNGGLAQIPGHPNVIETQYDPFEVYTAGLRWLNNTTGKSTKAVEIVAPSNPFSFNGVNFDNKAGVLGELEALSSPAPIEIGNRVWNDTNNDGIQNAGETGIAGVSVSLCTGAGAPIATAVTDANGTYYFSSGSGTTTGSVIYSLSALTANTNYQLKFPTTNSSKSLVTANAGADNIDSDAPASGVVSFSTASIGANDHTFDVGYGAATCALSTTVTAGTCTPATNQYAVSGTLSLINNAAGGTATITDGTATTTVTIAANATTASYILTGLTSDAASHTVTVSLPGCGTATVGYTAPGSCSSAASSCSITIKPTVSGCYSVSGVSKATVSVEVGWSNAPTGNITVTYAGQTKTITPGSFTTSANSGTIVSPQVVAFEVDLSTATSGQTAIATFNNSTTCTITSSAIILPAACLPTPCTTGQTGGTVFNDYNANGIHESGETTGIPSVTVKAFDCNGALVGTTTTDQYGRYTFTGLTASNYPIRVEFSGLPAIYGQGTLNGSDGRTTVQFVNAASCTIDLGVLDPTDYCESNPKLVVPCYVYGDPQTGSLSGQRDAVVMFDYNLAGAPDMTKMTEVAKAEQVGTLWGEAYDKDTKRLYMSATLKRHAGLGPLGLGGIYVADLTNLSAPVTTAYIDVTTLGINVGSSTATDTWFGVTNLTRGLSTDPSKASVDLNAYKAIGKAGIGGISLSADGKKLYFTNLYDKKLYVLNVGTGAATLDKSIDFLSAASCPNGDLRPWATKFYRGKVYAGVVCDAGTSQNQADMRAFVYQIDPSTNASSVIFDFPLTYPKGTPNTQFPDRTGWYPWTDDWSLKIAPNNTVDKDRVVHPEPIFNDIEFDIDGSMVLAFGDRTAVQTGLNNYGPYAPYSTNSSYQGNVGGDILRAYSTGISFVLENNAKAGPVTGAGLNNNQGPGFGEFYNDKVASFHSEDIVGGLALLPGSGEVVAVAMDPSTSPLVLNAGGVRHFNNTTGAVNSGYAVYKSNTGDGTYGKATGLGDLILTCSTPTYLEIGNRVWVDTNKDGIQDPCEKSMAGVNVALYQGNTLIATATTDANGEYYFNNNPVSSTVVGTTSTTLIQPNTAYTVRFGTDGTTNQYDNTTGILTTSIGKFNVTTAFSTAPTANTLNDSNALVSGGFLSANVTTGAAGSVNHTIDAGFICAPTTVGSVSVVKATCTGTTANNDGQVLLTGVVCGDKAFIYTSGPAPSYTATGGLSVSASAVSFTGLVNPSTSAGQSYSIIVYNGPCCFTTVTAVLPQQVCTAVPCSISATAAATCNNNGTLDSNTDDYTSFVLTPYNAVQGSRFTITATQAGSPIAITFPDGTTTTSGASMSALSYAYPTPFRTGVGTAGKGNIIITITDVNNATCTTHVTVVDPGTCAPAVCVGTTPTSVSYAYQTPFQTTELANVPLLLNKFDNGGGTRTLTGVKLTYKIFEATNYLFENASSTSNDFVATTSGTARMKLSGTTIITAGFPNVTTGDLTLPAGVTVAAQGTYSGDAPFGTSNVSTLKGMDSWLTPLLQDIFIDPRLDPRWVTTATGNPGNDADIYVWAPQSFSSTGVTTYTATTDLTHFVGSGTIPLVASTVNGFGFIGGGGNILSIQNTKAYACATVEYTYICTVCSLTATATPTVCNPVTNQYDVSGTISLTSNLAGGVATITDGTVSTSVTVGVSATSVAYSLTGLTSDGANHTLTVTLAGCGSATVGYTAPASCTIAATILVTSATVCYGSSATLVASGCTGTITWSSGATGASFVTPALTATTDYTATCTTSTGSTTSAVGTVTVMPQPVLSLQASATLVTVGTPVSLSAIGCVGTVSWPTGVTGASISVTPANPTNVYSATCTTGPGCTTVATTTINTAPSASLVVISATVCYGSSATLVASGCTGTITWSSGATGASFVTPALTATTDYTATCTTSTGSTTSAVGTVTVMRQPVLSLQASATLVTVGTPVSLSAIGCVGTVSWSTGATGAAISVTPANPTNVYSATCTTSPGCTTVASTTISTTLACSLSVTTTSLPKGQVGVAYNQTIVTTGGTAPLNFSVSGGNLPTGLSLNATTGIISGTPTVSGSFPTTITVTDAKACQVKLSLSVFQIDPAPQTASLGDFVWYDTNKNGQQDGLETGVAGVIVKLFDPTSSTVTPIASLTTDASGKYLFTNLTPGQYCVIFQTTTLPVGYSLTLANTGADATDSDASPVTGKTATYTLTAGQQELSVDAGIIAPAISLNLDKLVDKSRAKVGDVLTYTLVLTNTGTVTATNVVVSDVSTVGLRYVAGSASAPAGSTFTQGNPLSTWTIASLGAGQHLDLTFQAIADSSGILYNTATIPGDTARVCTSIPYQVCKGSVYQFQLGVAVGSQSYQWYKDGVALTGASSNTLLVTAAGSYSVAINGVAGCLTGSCCPFIIEEIADVASYSLAATTPTCNGTVAQTNGQLTVTGLVSSTATSYTYQIVLGSSFDSGTLLTVNKTAVPLSSILSSSLAPGTYTVRIYNASGCYRDVTAVILPANCVCPPPKCVPFVVQKIR</sequence>
<gene>
    <name evidence="6" type="ORF">CWM47_25115</name>
</gene>
<evidence type="ECO:0000313" key="7">
    <source>
        <dbReference type="Proteomes" id="UP000232883"/>
    </source>
</evidence>
<keyword evidence="7" id="KW-1185">Reference proteome</keyword>
<keyword evidence="3" id="KW-0732">Signal</keyword>
<dbReference type="NCBIfam" id="TIGR01451">
    <property type="entry name" value="B_ant_repeat"/>
    <property type="match status" value="1"/>
</dbReference>
<dbReference type="SUPFAM" id="SSF49313">
    <property type="entry name" value="Cadherin-like"/>
    <property type="match status" value="1"/>
</dbReference>
<feature type="domain" description="SD-repeat containing protein B" evidence="5">
    <location>
        <begin position="662"/>
        <end position="787"/>
    </location>
</feature>
<proteinExistence type="predicted"/>
<evidence type="ECO:0000256" key="1">
    <source>
        <dbReference type="ARBA" id="ARBA00004613"/>
    </source>
</evidence>
<dbReference type="GO" id="GO:0016020">
    <property type="term" value="C:membrane"/>
    <property type="evidence" value="ECO:0007669"/>
    <property type="project" value="InterPro"/>
</dbReference>
<dbReference type="Pfam" id="PF01345">
    <property type="entry name" value="DUF11"/>
    <property type="match status" value="1"/>
</dbReference>
<dbReference type="SUPFAM" id="SSF63825">
    <property type="entry name" value="YWTD domain"/>
    <property type="match status" value="2"/>
</dbReference>
<dbReference type="InterPro" id="IPR033764">
    <property type="entry name" value="Sdr_B"/>
</dbReference>
<evidence type="ECO:0000259" key="4">
    <source>
        <dbReference type="Pfam" id="PF01345"/>
    </source>
</evidence>
<evidence type="ECO:0000256" key="3">
    <source>
        <dbReference type="ARBA" id="ARBA00022729"/>
    </source>
</evidence>
<feature type="domain" description="DUF11" evidence="4">
    <location>
        <begin position="2801"/>
        <end position="2903"/>
    </location>
</feature>
<feature type="domain" description="SD-repeat containing protein B" evidence="5">
    <location>
        <begin position="2678"/>
        <end position="2794"/>
    </location>
</feature>